<evidence type="ECO:0008006" key="4">
    <source>
        <dbReference type="Google" id="ProtNLM"/>
    </source>
</evidence>
<evidence type="ECO:0000256" key="1">
    <source>
        <dbReference type="SAM" id="MobiDB-lite"/>
    </source>
</evidence>
<accession>A0A6A6JXE9</accession>
<feature type="compositionally biased region" description="Low complexity" evidence="1">
    <location>
        <begin position="637"/>
        <end position="646"/>
    </location>
</feature>
<feature type="region of interest" description="Disordered" evidence="1">
    <location>
        <begin position="273"/>
        <end position="371"/>
    </location>
</feature>
<feature type="compositionally biased region" description="Low complexity" evidence="1">
    <location>
        <begin position="338"/>
        <end position="357"/>
    </location>
</feature>
<evidence type="ECO:0000313" key="2">
    <source>
        <dbReference type="EMBL" id="KAF2280895.1"/>
    </source>
</evidence>
<dbReference type="RefSeq" id="XP_033658432.1">
    <property type="nucleotide sequence ID" value="XM_033793077.1"/>
</dbReference>
<feature type="compositionally biased region" description="Pro residues" evidence="1">
    <location>
        <begin position="591"/>
        <end position="617"/>
    </location>
</feature>
<feature type="compositionally biased region" description="Basic residues" evidence="1">
    <location>
        <begin position="652"/>
        <end position="663"/>
    </location>
</feature>
<dbReference type="Proteomes" id="UP000800097">
    <property type="component" value="Unassembled WGS sequence"/>
</dbReference>
<gene>
    <name evidence="2" type="ORF">EI97DRAFT_12612</name>
</gene>
<keyword evidence="3" id="KW-1185">Reference proteome</keyword>
<dbReference type="AlphaFoldDB" id="A0A6A6JXE9"/>
<feature type="compositionally biased region" description="Basic and acidic residues" evidence="1">
    <location>
        <begin position="293"/>
        <end position="305"/>
    </location>
</feature>
<dbReference type="OrthoDB" id="5431013at2759"/>
<sequence>MADFAAIFSAIARSSSLALNLYKIATASPQTADIIRVAQSINSFSSALKQIATLIREDDTIYSSEAGETLEDVLDQAQAVLNEIEAIIVGKGASEDAEHSRKVEDGLSKVQSKRLLYLQAHLDALRATLAMLQQTLYTAQSIIWATVRPAVSPQQAAAAVGNEKTQLENAVIEQQISLLFASKVYQPSRPDARLLMETESTNSVMVRDSSLPSPGNLHRYQERFIASLDISETSEDEWLPAVCGIAKSHLERLLERWTRLRQFHERMEYEKRREELEKRETQQPTVESDSDEDGQRVRGIGKDGHFATPLPHRPGSTQPLFSESTNLPIPVKDPRYGPTAPLSPASSSPRDSANSVAPPLSPRTDASHADEETNLEIPWKLCTRRHYWRYVDSTVTDSNTDLPPSSAFSDRNAWTEILASWVCKQALEEAGLPYAQVQKERRVGRRTTFEPCFCVQAPLTFAQVQGLVERTVELYRRGRRGSQSSERAEEHRRGSLKEDRRNGRLSRSPTERDRDKTPLAVQHPSPQPPPLDRSSTYTYPPLHPRASLERAASLPGKSVPSGLPSLQIPHPTPLPGASPMASRGAYSQLPPSTPTVPGPQPPPQSPYLSPHHPPPYSPSYLQSRNSPAAKHAYIDASDTTTTSDSDTAYRSRERRKHRSRSHRGSSSAKKSSKVDKVASLATIGGLAAMLDGIVEMGVL</sequence>
<proteinExistence type="predicted"/>
<feature type="region of interest" description="Disordered" evidence="1">
    <location>
        <begin position="478"/>
        <end position="676"/>
    </location>
</feature>
<feature type="compositionally biased region" description="Polar residues" evidence="1">
    <location>
        <begin position="315"/>
        <end position="327"/>
    </location>
</feature>
<evidence type="ECO:0000313" key="3">
    <source>
        <dbReference type="Proteomes" id="UP000800097"/>
    </source>
</evidence>
<reference evidence="2" key="1">
    <citation type="journal article" date="2020" name="Stud. Mycol.">
        <title>101 Dothideomycetes genomes: a test case for predicting lifestyles and emergence of pathogens.</title>
        <authorList>
            <person name="Haridas S."/>
            <person name="Albert R."/>
            <person name="Binder M."/>
            <person name="Bloem J."/>
            <person name="Labutti K."/>
            <person name="Salamov A."/>
            <person name="Andreopoulos B."/>
            <person name="Baker S."/>
            <person name="Barry K."/>
            <person name="Bills G."/>
            <person name="Bluhm B."/>
            <person name="Cannon C."/>
            <person name="Castanera R."/>
            <person name="Culley D."/>
            <person name="Daum C."/>
            <person name="Ezra D."/>
            <person name="Gonzalez J."/>
            <person name="Henrissat B."/>
            <person name="Kuo A."/>
            <person name="Liang C."/>
            <person name="Lipzen A."/>
            <person name="Lutzoni F."/>
            <person name="Magnuson J."/>
            <person name="Mondo S."/>
            <person name="Nolan M."/>
            <person name="Ohm R."/>
            <person name="Pangilinan J."/>
            <person name="Park H.-J."/>
            <person name="Ramirez L."/>
            <person name="Alfaro M."/>
            <person name="Sun H."/>
            <person name="Tritt A."/>
            <person name="Yoshinaga Y."/>
            <person name="Zwiers L.-H."/>
            <person name="Turgeon B."/>
            <person name="Goodwin S."/>
            <person name="Spatafora J."/>
            <person name="Crous P."/>
            <person name="Grigoriev I."/>
        </authorList>
    </citation>
    <scope>NUCLEOTIDE SEQUENCE</scope>
    <source>
        <strain evidence="2">CBS 379.55</strain>
    </source>
</reference>
<name>A0A6A6JXE9_WESOR</name>
<feature type="compositionally biased region" description="Basic and acidic residues" evidence="1">
    <location>
        <begin position="486"/>
        <end position="502"/>
    </location>
</feature>
<dbReference type="GeneID" id="54546252"/>
<dbReference type="EMBL" id="ML986484">
    <property type="protein sequence ID" value="KAF2280895.1"/>
    <property type="molecule type" value="Genomic_DNA"/>
</dbReference>
<protein>
    <recommendedName>
        <fullName evidence="4">Fungal N-terminal domain-containing protein</fullName>
    </recommendedName>
</protein>
<organism evidence="2 3">
    <name type="scientific">Westerdykella ornata</name>
    <dbReference type="NCBI Taxonomy" id="318751"/>
    <lineage>
        <taxon>Eukaryota</taxon>
        <taxon>Fungi</taxon>
        <taxon>Dikarya</taxon>
        <taxon>Ascomycota</taxon>
        <taxon>Pezizomycotina</taxon>
        <taxon>Dothideomycetes</taxon>
        <taxon>Pleosporomycetidae</taxon>
        <taxon>Pleosporales</taxon>
        <taxon>Sporormiaceae</taxon>
        <taxon>Westerdykella</taxon>
    </lineage>
</organism>